<dbReference type="Proteomes" id="UP001175271">
    <property type="component" value="Unassembled WGS sequence"/>
</dbReference>
<comment type="caution">
    <text evidence="1">The sequence shown here is derived from an EMBL/GenBank/DDBJ whole genome shotgun (WGS) entry which is preliminary data.</text>
</comment>
<reference evidence="1" key="1">
    <citation type="submission" date="2023-06" db="EMBL/GenBank/DDBJ databases">
        <title>Genomic analysis of the entomopathogenic nematode Steinernema hermaphroditum.</title>
        <authorList>
            <person name="Schwarz E.M."/>
            <person name="Heppert J.K."/>
            <person name="Baniya A."/>
            <person name="Schwartz H.T."/>
            <person name="Tan C.-H."/>
            <person name="Antoshechkin I."/>
            <person name="Sternberg P.W."/>
            <person name="Goodrich-Blair H."/>
            <person name="Dillman A.R."/>
        </authorList>
    </citation>
    <scope>NUCLEOTIDE SEQUENCE</scope>
    <source>
        <strain evidence="1">PS9179</strain>
        <tissue evidence="1">Whole animal</tissue>
    </source>
</reference>
<proteinExistence type="predicted"/>
<sequence length="191" mass="21618">MGSPAFQEISLNAYDGSLLSVADSQPFRRIMELDDSVYFQCSARNCPAIMLVQHRSSSKGLLITKHDPKSHRARYSALQLVRLWTWWTVQCALRIVSTITGMPLPKYYQDSASPNEPPQVHQHAPTTKDGWIRWGISTTLWALRYMLFFVNPTWAIILGRLLPSASSPATANSKRDELSDIRGATFLTEMF</sequence>
<evidence type="ECO:0000313" key="1">
    <source>
        <dbReference type="EMBL" id="KAK0422121.1"/>
    </source>
</evidence>
<name>A0AA39ICZ9_9BILA</name>
<gene>
    <name evidence="1" type="ORF">QR680_007378</name>
</gene>
<organism evidence="1 2">
    <name type="scientific">Steinernema hermaphroditum</name>
    <dbReference type="NCBI Taxonomy" id="289476"/>
    <lineage>
        <taxon>Eukaryota</taxon>
        <taxon>Metazoa</taxon>
        <taxon>Ecdysozoa</taxon>
        <taxon>Nematoda</taxon>
        <taxon>Chromadorea</taxon>
        <taxon>Rhabditida</taxon>
        <taxon>Tylenchina</taxon>
        <taxon>Panagrolaimomorpha</taxon>
        <taxon>Strongyloidoidea</taxon>
        <taxon>Steinernematidae</taxon>
        <taxon>Steinernema</taxon>
    </lineage>
</organism>
<keyword evidence="2" id="KW-1185">Reference proteome</keyword>
<dbReference type="EMBL" id="JAUCMV010000001">
    <property type="protein sequence ID" value="KAK0422121.1"/>
    <property type="molecule type" value="Genomic_DNA"/>
</dbReference>
<dbReference type="AlphaFoldDB" id="A0AA39ICZ9"/>
<protein>
    <submittedName>
        <fullName evidence="1">Uncharacterized protein</fullName>
    </submittedName>
</protein>
<accession>A0AA39ICZ9</accession>
<evidence type="ECO:0000313" key="2">
    <source>
        <dbReference type="Proteomes" id="UP001175271"/>
    </source>
</evidence>